<name>A0A6P1ZGK7_9BACT</name>
<organism evidence="3 4">
    <name type="scientific">Oceanidesulfovibrio marinus</name>
    <dbReference type="NCBI Taxonomy" id="370038"/>
    <lineage>
        <taxon>Bacteria</taxon>
        <taxon>Pseudomonadati</taxon>
        <taxon>Thermodesulfobacteriota</taxon>
        <taxon>Desulfovibrionia</taxon>
        <taxon>Desulfovibrionales</taxon>
        <taxon>Desulfovibrionaceae</taxon>
        <taxon>Oceanidesulfovibrio</taxon>
    </lineage>
</organism>
<evidence type="ECO:0000259" key="2">
    <source>
        <dbReference type="Pfam" id="PF03599"/>
    </source>
</evidence>
<feature type="transmembrane region" description="Helical" evidence="1">
    <location>
        <begin position="271"/>
        <end position="297"/>
    </location>
</feature>
<dbReference type="Gene3D" id="3.40.50.11600">
    <property type="match status" value="1"/>
</dbReference>
<keyword evidence="1" id="KW-0472">Membrane</keyword>
<sequence>MEPFVDGFHDTTAGPVPRLSTRLELSAVCGAIKARCGLRSNYKITPGLYCVGSPGPDAPVLVTSNYKLTVDHLRARLGGVDAWVVVLDTHGVNVWCAAGKGLFGTEEAVARVRGCGLDQAAPHAPLVFPQMGVTGVVGREVAKRTGRKVLFGPLRAGDVPRYLENDFQADEAMRRVTFTLRERAVLTPVEFLLLARPLVFVFLALFVLSGVAPGLFSLHAAWARGLVTCGATVLACLAGGVAAPVLLPWLPGRAFSLKGAQTGAITGLVSALLWAGGVLSGAALVLWSAAVGSYLCMNFTGSTPFTSPSGVEKEMRRYLPWQIGAAALACALWIAAAFLEG</sequence>
<dbReference type="Pfam" id="PF03599">
    <property type="entry name" value="CdhD"/>
    <property type="match status" value="1"/>
</dbReference>
<feature type="transmembrane region" description="Helical" evidence="1">
    <location>
        <begin position="198"/>
        <end position="218"/>
    </location>
</feature>
<evidence type="ECO:0000256" key="1">
    <source>
        <dbReference type="SAM" id="Phobius"/>
    </source>
</evidence>
<dbReference type="EMBL" id="QMIF01000007">
    <property type="protein sequence ID" value="TVM33410.1"/>
    <property type="molecule type" value="Genomic_DNA"/>
</dbReference>
<proteinExistence type="predicted"/>
<reference evidence="3 4" key="1">
    <citation type="submission" date="2018-06" db="EMBL/GenBank/DDBJ databases">
        <title>Complete genome of Desulfovibrio marinus P48SEP.</title>
        <authorList>
            <person name="Crispim J.S."/>
            <person name="Vidigal P.M.P."/>
            <person name="Silva L.C.F."/>
            <person name="Araujo L.C."/>
            <person name="Laguardia C.N."/>
            <person name="Dias R.S."/>
            <person name="Sousa M.P."/>
            <person name="Paula S.O."/>
            <person name="Silva C."/>
        </authorList>
    </citation>
    <scope>NUCLEOTIDE SEQUENCE [LARGE SCALE GENOMIC DNA]</scope>
    <source>
        <strain evidence="3 4">P48SEP</strain>
    </source>
</reference>
<keyword evidence="1" id="KW-0812">Transmembrane</keyword>
<accession>A0A6P1ZGK7</accession>
<feature type="transmembrane region" description="Helical" evidence="1">
    <location>
        <begin position="318"/>
        <end position="339"/>
    </location>
</feature>
<dbReference type="InterPro" id="IPR016041">
    <property type="entry name" value="Ac-CoA_synth_d_su_TIM-brl"/>
</dbReference>
<gene>
    <name evidence="3" type="ORF">DQK91_12155</name>
</gene>
<comment type="caution">
    <text evidence="3">The sequence shown here is derived from an EMBL/GenBank/DDBJ whole genome shotgun (WGS) entry which is preliminary data.</text>
</comment>
<feature type="transmembrane region" description="Helical" evidence="1">
    <location>
        <begin position="225"/>
        <end position="251"/>
    </location>
</feature>
<protein>
    <recommendedName>
        <fullName evidence="2">CO dehydrogenase/acetyl-CoA synthase delta subunit TIM barrel domain-containing protein</fullName>
    </recommendedName>
</protein>
<keyword evidence="1" id="KW-1133">Transmembrane helix</keyword>
<dbReference type="OrthoDB" id="2079583at2"/>
<dbReference type="AlphaFoldDB" id="A0A6P1ZGK7"/>
<dbReference type="Proteomes" id="UP000434052">
    <property type="component" value="Unassembled WGS sequence"/>
</dbReference>
<feature type="domain" description="CO dehydrogenase/acetyl-CoA synthase delta subunit TIM barrel" evidence="2">
    <location>
        <begin position="43"/>
        <end position="161"/>
    </location>
</feature>
<evidence type="ECO:0000313" key="4">
    <source>
        <dbReference type="Proteomes" id="UP000434052"/>
    </source>
</evidence>
<evidence type="ECO:0000313" key="3">
    <source>
        <dbReference type="EMBL" id="TVM33410.1"/>
    </source>
</evidence>
<dbReference type="NCBIfam" id="NF040863">
    <property type="entry name" value="HgcA_corrinoid"/>
    <property type="match status" value="1"/>
</dbReference>